<reference evidence="1" key="2">
    <citation type="submission" date="2025-09" db="UniProtKB">
        <authorList>
            <consortium name="Ensembl"/>
        </authorList>
    </citation>
    <scope>IDENTIFICATION</scope>
</reference>
<organism evidence="1 2">
    <name type="scientific">Catagonus wagneri</name>
    <name type="common">Chacoan peccary</name>
    <dbReference type="NCBI Taxonomy" id="51154"/>
    <lineage>
        <taxon>Eukaryota</taxon>
        <taxon>Metazoa</taxon>
        <taxon>Chordata</taxon>
        <taxon>Craniata</taxon>
        <taxon>Vertebrata</taxon>
        <taxon>Euteleostomi</taxon>
        <taxon>Mammalia</taxon>
        <taxon>Eutheria</taxon>
        <taxon>Laurasiatheria</taxon>
        <taxon>Artiodactyla</taxon>
        <taxon>Suina</taxon>
        <taxon>Tayassuidae</taxon>
        <taxon>Catagonus</taxon>
    </lineage>
</organism>
<protein>
    <submittedName>
        <fullName evidence="1">Uncharacterized protein</fullName>
    </submittedName>
</protein>
<reference evidence="1" key="1">
    <citation type="submission" date="2025-08" db="UniProtKB">
        <authorList>
            <consortium name="Ensembl"/>
        </authorList>
    </citation>
    <scope>IDENTIFICATION</scope>
</reference>
<keyword evidence="2" id="KW-1185">Reference proteome</keyword>
<sequence>MAFSELPQHGGNLRRFQILLAILSLSLNILFSTQNFVENFSSAIPSHRCYIHLLDNTTPEINLTMNLKAETFLRISTPMDANKKQEQCHWFHQTQWQLLNPSDLAINNTELETEPCLDSWTYDQSIFTSTVVTQV</sequence>
<evidence type="ECO:0000313" key="2">
    <source>
        <dbReference type="Proteomes" id="UP000694540"/>
    </source>
</evidence>
<accession>A0A8C3WXG0</accession>
<dbReference type="GeneTree" id="ENSGT00940000163667"/>
<dbReference type="AlphaFoldDB" id="A0A8C3WXG0"/>
<evidence type="ECO:0000313" key="1">
    <source>
        <dbReference type="Ensembl" id="ENSCWAP00000020175.1"/>
    </source>
</evidence>
<name>A0A8C3WXG0_9CETA</name>
<dbReference type="Proteomes" id="UP000694540">
    <property type="component" value="Unplaced"/>
</dbReference>
<dbReference type="Ensembl" id="ENSCWAT00000021895.1">
    <property type="protein sequence ID" value="ENSCWAP00000020175.1"/>
    <property type="gene ID" value="ENSCWAG00000015461.1"/>
</dbReference>
<proteinExistence type="predicted"/>